<feature type="region of interest" description="Disordered" evidence="1">
    <location>
        <begin position="14"/>
        <end position="56"/>
    </location>
</feature>
<comment type="caution">
    <text evidence="2">The sequence shown here is derived from an EMBL/GenBank/DDBJ whole genome shotgun (WGS) entry which is preliminary data.</text>
</comment>
<protein>
    <submittedName>
        <fullName evidence="2">Uncharacterized protein</fullName>
    </submittedName>
</protein>
<proteinExistence type="predicted"/>
<evidence type="ECO:0000256" key="1">
    <source>
        <dbReference type="SAM" id="MobiDB-lite"/>
    </source>
</evidence>
<evidence type="ECO:0000313" key="3">
    <source>
        <dbReference type="Proteomes" id="UP001243330"/>
    </source>
</evidence>
<accession>A0AAD9E8Z5</accession>
<dbReference type="EMBL" id="JAQOWY010000733">
    <property type="protein sequence ID" value="KAK1838997.1"/>
    <property type="molecule type" value="Genomic_DNA"/>
</dbReference>
<reference evidence="2" key="1">
    <citation type="submission" date="2023-01" db="EMBL/GenBank/DDBJ databases">
        <title>Colletotrichum chrysophilum M932 genome sequence.</title>
        <authorList>
            <person name="Baroncelli R."/>
        </authorList>
    </citation>
    <scope>NUCLEOTIDE SEQUENCE</scope>
    <source>
        <strain evidence="2">M932</strain>
    </source>
</reference>
<keyword evidence="3" id="KW-1185">Reference proteome</keyword>
<dbReference type="Proteomes" id="UP001243330">
    <property type="component" value="Unassembled WGS sequence"/>
</dbReference>
<evidence type="ECO:0000313" key="2">
    <source>
        <dbReference type="EMBL" id="KAK1838997.1"/>
    </source>
</evidence>
<sequence length="121" mass="13207">MFFQWLPQLLINGDSNTHVTKTRSREEAAMWSQTPQRGSEENRDRQKVPKRTNGAYSVVISPTSESTDMGAGGVWQDAPVSSMSSAALDTLPSMGTPAFSTPELWRQTLSPSKVMLQGSGC</sequence>
<gene>
    <name evidence="2" type="ORF">CCHR01_18376</name>
</gene>
<dbReference type="AlphaFoldDB" id="A0AAD9E8Z5"/>
<feature type="compositionally biased region" description="Basic and acidic residues" evidence="1">
    <location>
        <begin position="38"/>
        <end position="47"/>
    </location>
</feature>
<organism evidence="2 3">
    <name type="scientific">Colletotrichum chrysophilum</name>
    <dbReference type="NCBI Taxonomy" id="1836956"/>
    <lineage>
        <taxon>Eukaryota</taxon>
        <taxon>Fungi</taxon>
        <taxon>Dikarya</taxon>
        <taxon>Ascomycota</taxon>
        <taxon>Pezizomycotina</taxon>
        <taxon>Sordariomycetes</taxon>
        <taxon>Hypocreomycetidae</taxon>
        <taxon>Glomerellales</taxon>
        <taxon>Glomerellaceae</taxon>
        <taxon>Colletotrichum</taxon>
        <taxon>Colletotrichum gloeosporioides species complex</taxon>
    </lineage>
</organism>
<name>A0AAD9E8Z5_9PEZI</name>